<reference evidence="1 2" key="1">
    <citation type="submission" date="2021-12" db="EMBL/GenBank/DDBJ databases">
        <title>Genome sequence of Kibdelosporangium philippinense ATCC 49844.</title>
        <authorList>
            <person name="Fedorov E.A."/>
            <person name="Omeragic M."/>
            <person name="Shalygina K.F."/>
            <person name="Maclea K.S."/>
        </authorList>
    </citation>
    <scope>NUCLEOTIDE SEQUENCE [LARGE SCALE GENOMIC DNA]</scope>
    <source>
        <strain evidence="1 2">ATCC 49844</strain>
    </source>
</reference>
<name>A0ABS8ZNV1_9PSEU</name>
<evidence type="ECO:0000313" key="1">
    <source>
        <dbReference type="EMBL" id="MCE7009436.1"/>
    </source>
</evidence>
<dbReference type="SUPFAM" id="SSF55073">
    <property type="entry name" value="Nucleotide cyclase"/>
    <property type="match status" value="1"/>
</dbReference>
<comment type="caution">
    <text evidence="1">The sequence shown here is derived from an EMBL/GenBank/DDBJ whole genome shotgun (WGS) entry which is preliminary data.</text>
</comment>
<dbReference type="RefSeq" id="WP_233730848.1">
    <property type="nucleotide sequence ID" value="NZ_JAJVCN010000003.1"/>
</dbReference>
<organism evidence="1 2">
    <name type="scientific">Kibdelosporangium philippinense</name>
    <dbReference type="NCBI Taxonomy" id="211113"/>
    <lineage>
        <taxon>Bacteria</taxon>
        <taxon>Bacillati</taxon>
        <taxon>Actinomycetota</taxon>
        <taxon>Actinomycetes</taxon>
        <taxon>Pseudonocardiales</taxon>
        <taxon>Pseudonocardiaceae</taxon>
        <taxon>Kibdelosporangium</taxon>
    </lineage>
</organism>
<proteinExistence type="predicted"/>
<sequence>MSRAALSRTVIKCDIRASSAGSRYRQIELDKGLKEVLDRAFDAARGTKHPIEDAYVRFDGDSITMVVDANVPRSWLLADFILRELRIALDEYNRSENAEHQLRLRVAVTFGEIVLNPPAISGDAVIRAARLVDAAELRKAMDEKPSVSLGLIVDEKFLTEVIQHRERGLDPTRFKAVAVDVKDFDGKGWIHMAEEAPEKEFNATVVNRFENSEIDARGAVIGVNNGTVNAPK</sequence>
<gene>
    <name evidence="1" type="ORF">LWC34_42470</name>
</gene>
<protein>
    <submittedName>
        <fullName evidence="1">Uncharacterized protein</fullName>
    </submittedName>
</protein>
<dbReference type="InterPro" id="IPR029787">
    <property type="entry name" value="Nucleotide_cyclase"/>
</dbReference>
<evidence type="ECO:0000313" key="2">
    <source>
        <dbReference type="Proteomes" id="UP001521150"/>
    </source>
</evidence>
<keyword evidence="2" id="KW-1185">Reference proteome</keyword>
<dbReference type="Gene3D" id="3.30.70.1230">
    <property type="entry name" value="Nucleotide cyclase"/>
    <property type="match status" value="1"/>
</dbReference>
<dbReference type="Proteomes" id="UP001521150">
    <property type="component" value="Unassembled WGS sequence"/>
</dbReference>
<accession>A0ABS8ZNV1</accession>
<dbReference type="EMBL" id="JAJVCN010000003">
    <property type="protein sequence ID" value="MCE7009436.1"/>
    <property type="molecule type" value="Genomic_DNA"/>
</dbReference>